<protein>
    <submittedName>
        <fullName evidence="2">Uncharacterized protein</fullName>
    </submittedName>
</protein>
<reference evidence="2 3" key="1">
    <citation type="submission" date="2022-06" db="EMBL/GenBank/DDBJ databases">
        <title>Sequencing the genomes of 1000 actinobacteria strains.</title>
        <authorList>
            <person name="Klenk H.-P."/>
        </authorList>
    </citation>
    <scope>NUCLEOTIDE SEQUENCE [LARGE SCALE GENOMIC DNA]</scope>
    <source>
        <strain evidence="2 3">DSM 41656</strain>
    </source>
</reference>
<feature type="transmembrane region" description="Helical" evidence="1">
    <location>
        <begin position="21"/>
        <end position="41"/>
    </location>
</feature>
<keyword evidence="1" id="KW-1133">Transmembrane helix</keyword>
<feature type="transmembrane region" description="Helical" evidence="1">
    <location>
        <begin position="117"/>
        <end position="135"/>
    </location>
</feature>
<sequence>MRESDAWRTIARFARAHDVRGVLVAFALIAVCDAIFGSTVLQLPYTGGEAGVPFRRELPLAFASVAAASLSSPMRRFEETAAAAFRAAQHAWLGGVVTSAAVVLTVEELIISPPATAVILLRALLVWTGIALLSGRVFGWRLSFILPMASVFPLTYWQYDGQGRNRWWDWTHQPPMSLGCWAIAGAALAAGSLAVAVTPWRAARGRAHLAAALGRTRTVSPR</sequence>
<evidence type="ECO:0000313" key="3">
    <source>
        <dbReference type="Proteomes" id="UP001206483"/>
    </source>
</evidence>
<evidence type="ECO:0000313" key="2">
    <source>
        <dbReference type="EMBL" id="MCP2313317.1"/>
    </source>
</evidence>
<comment type="caution">
    <text evidence="2">The sequence shown here is derived from an EMBL/GenBank/DDBJ whole genome shotgun (WGS) entry which is preliminary data.</text>
</comment>
<evidence type="ECO:0000256" key="1">
    <source>
        <dbReference type="SAM" id="Phobius"/>
    </source>
</evidence>
<organism evidence="2 3">
    <name type="scientific">Kitasatospora paracochleata</name>
    <dbReference type="NCBI Taxonomy" id="58354"/>
    <lineage>
        <taxon>Bacteria</taxon>
        <taxon>Bacillati</taxon>
        <taxon>Actinomycetota</taxon>
        <taxon>Actinomycetes</taxon>
        <taxon>Kitasatosporales</taxon>
        <taxon>Streptomycetaceae</taxon>
        <taxon>Kitasatospora</taxon>
    </lineage>
</organism>
<dbReference type="RefSeq" id="WP_253803050.1">
    <property type="nucleotide sequence ID" value="NZ_BAAAUB010000039.1"/>
</dbReference>
<keyword evidence="3" id="KW-1185">Reference proteome</keyword>
<dbReference type="EMBL" id="JAMZDX010000006">
    <property type="protein sequence ID" value="MCP2313317.1"/>
    <property type="molecule type" value="Genomic_DNA"/>
</dbReference>
<keyword evidence="1" id="KW-0812">Transmembrane</keyword>
<proteinExistence type="predicted"/>
<dbReference type="Proteomes" id="UP001206483">
    <property type="component" value="Unassembled WGS sequence"/>
</dbReference>
<feature type="transmembrane region" description="Helical" evidence="1">
    <location>
        <begin position="91"/>
        <end position="111"/>
    </location>
</feature>
<gene>
    <name evidence="2" type="ORF">FHR36_006498</name>
</gene>
<keyword evidence="1" id="KW-0472">Membrane</keyword>
<feature type="transmembrane region" description="Helical" evidence="1">
    <location>
        <begin position="179"/>
        <end position="200"/>
    </location>
</feature>
<accession>A0ABT1J7A3</accession>
<name>A0ABT1J7A3_9ACTN</name>